<dbReference type="AlphaFoldDB" id="F2NQ67"/>
<proteinExistence type="predicted"/>
<accession>F2NQ67</accession>
<evidence type="ECO:0000313" key="2">
    <source>
        <dbReference type="Proteomes" id="UP000007030"/>
    </source>
</evidence>
<evidence type="ECO:0000313" key="1">
    <source>
        <dbReference type="EMBL" id="AEB11378.1"/>
    </source>
</evidence>
<dbReference type="STRING" id="869210.Marky_0628"/>
<organism evidence="1 2">
    <name type="scientific">Marinithermus hydrothermalis (strain DSM 14884 / JCM 11576 / T1)</name>
    <dbReference type="NCBI Taxonomy" id="869210"/>
    <lineage>
        <taxon>Bacteria</taxon>
        <taxon>Thermotogati</taxon>
        <taxon>Deinococcota</taxon>
        <taxon>Deinococci</taxon>
        <taxon>Thermales</taxon>
        <taxon>Thermaceae</taxon>
        <taxon>Marinithermus</taxon>
    </lineage>
</organism>
<dbReference type="SUPFAM" id="SSF69635">
    <property type="entry name" value="Type III secretory system chaperone-like"/>
    <property type="match status" value="1"/>
</dbReference>
<dbReference type="eggNOG" id="ENOG502ZDSN">
    <property type="taxonomic scope" value="Bacteria"/>
</dbReference>
<name>F2NQ67_MARHT</name>
<dbReference type="EMBL" id="CP002630">
    <property type="protein sequence ID" value="AEB11378.1"/>
    <property type="molecule type" value="Genomic_DNA"/>
</dbReference>
<keyword evidence="2" id="KW-1185">Reference proteome</keyword>
<protein>
    <recommendedName>
        <fullName evidence="3">Sensory transduction regulator</fullName>
    </recommendedName>
</protein>
<dbReference type="Pfam" id="PF10722">
    <property type="entry name" value="YbjN"/>
    <property type="match status" value="1"/>
</dbReference>
<sequence length="149" mass="17213">MSDPETIDRFFTRYGWRVERLSDEVWRTAFRGDVAVYPLFVKLTPEFVYLTIVPFVVAPRAEARERVYWALLRFNREMALAKFALDEDGDVLLTVELSTTGLDYPLFEEALTFLTHYADLAYREVLNLAQDPTSRSRFDDGGDEGSLQA</sequence>
<gene>
    <name evidence="1" type="ordered locus">Marky_0628</name>
</gene>
<dbReference type="OrthoDB" id="3078481at2"/>
<dbReference type="Proteomes" id="UP000007030">
    <property type="component" value="Chromosome"/>
</dbReference>
<dbReference type="HOGENOM" id="CLU_1894816_0_0_0"/>
<evidence type="ECO:0008006" key="3">
    <source>
        <dbReference type="Google" id="ProtNLM"/>
    </source>
</evidence>
<reference evidence="1 2" key="1">
    <citation type="journal article" date="2012" name="Stand. Genomic Sci.">
        <title>Complete genome sequence of the aerobic, heterotroph Marinithermus hydrothermalis type strain (T1(T)) from a deep-sea hydrothermal vent chimney.</title>
        <authorList>
            <person name="Copeland A."/>
            <person name="Gu W."/>
            <person name="Yasawong M."/>
            <person name="Lapidus A."/>
            <person name="Lucas S."/>
            <person name="Deshpande S."/>
            <person name="Pagani I."/>
            <person name="Tapia R."/>
            <person name="Cheng J.F."/>
            <person name="Goodwin L.A."/>
            <person name="Pitluck S."/>
            <person name="Liolios K."/>
            <person name="Ivanova N."/>
            <person name="Mavromatis K."/>
            <person name="Mikhailova N."/>
            <person name="Pati A."/>
            <person name="Chen A."/>
            <person name="Palaniappan K."/>
            <person name="Land M."/>
            <person name="Pan C."/>
            <person name="Brambilla E.M."/>
            <person name="Rohde M."/>
            <person name="Tindall B.J."/>
            <person name="Sikorski J."/>
            <person name="Goker M."/>
            <person name="Detter J.C."/>
            <person name="Bristow J."/>
            <person name="Eisen J.A."/>
            <person name="Markowitz V."/>
            <person name="Hugenholtz P."/>
            <person name="Kyrpides N.C."/>
            <person name="Klenk H.P."/>
            <person name="Woyke T."/>
        </authorList>
    </citation>
    <scope>NUCLEOTIDE SEQUENCE [LARGE SCALE GENOMIC DNA]</scope>
    <source>
        <strain evidence="2">DSM 14884 / JCM 11576 / T1</strain>
    </source>
</reference>
<dbReference type="InterPro" id="IPR019660">
    <property type="entry name" value="Put_sensory_transdc_reg_YbjN"/>
</dbReference>
<dbReference type="RefSeq" id="WP_013703430.1">
    <property type="nucleotide sequence ID" value="NC_015387.1"/>
</dbReference>
<dbReference type="Gene3D" id="3.30.1460.10">
    <property type="match status" value="1"/>
</dbReference>
<dbReference type="KEGG" id="mhd:Marky_0628"/>